<dbReference type="EMBL" id="ATLV01021353">
    <property type="status" value="NOT_ANNOTATED_CDS"/>
    <property type="molecule type" value="Genomic_DNA"/>
</dbReference>
<dbReference type="VEuPathDB" id="VectorBase:ASIC014365"/>
<organism evidence="2">
    <name type="scientific">Anopheles sinensis</name>
    <name type="common">Mosquito</name>
    <dbReference type="NCBI Taxonomy" id="74873"/>
    <lineage>
        <taxon>Eukaryota</taxon>
        <taxon>Metazoa</taxon>
        <taxon>Ecdysozoa</taxon>
        <taxon>Arthropoda</taxon>
        <taxon>Hexapoda</taxon>
        <taxon>Insecta</taxon>
        <taxon>Pterygota</taxon>
        <taxon>Neoptera</taxon>
        <taxon>Endopterygota</taxon>
        <taxon>Diptera</taxon>
        <taxon>Nematocera</taxon>
        <taxon>Culicoidea</taxon>
        <taxon>Culicidae</taxon>
        <taxon>Anophelinae</taxon>
        <taxon>Anopheles</taxon>
    </lineage>
</organism>
<sequence>MANRSRSYAVQEGTNDEPASKRARLESELAEEGRKRIFTYDTDSIIDFDPFSPGGKEEVF</sequence>
<dbReference type="EnsemblMetazoa" id="ASIC014365-RA">
    <property type="protein sequence ID" value="ASIC014365-PA"/>
    <property type="gene ID" value="ASIC014365"/>
</dbReference>
<feature type="compositionally biased region" description="Basic and acidic residues" evidence="1">
    <location>
        <begin position="18"/>
        <end position="27"/>
    </location>
</feature>
<evidence type="ECO:0000313" key="2">
    <source>
        <dbReference type="EMBL" id="KFB46373.1"/>
    </source>
</evidence>
<evidence type="ECO:0000313" key="4">
    <source>
        <dbReference type="Proteomes" id="UP000030765"/>
    </source>
</evidence>
<proteinExistence type="predicted"/>
<dbReference type="EMBL" id="KE525317">
    <property type="protein sequence ID" value="KFB46373.1"/>
    <property type="molecule type" value="Genomic_DNA"/>
</dbReference>
<dbReference type="AlphaFoldDB" id="A0A084W829"/>
<evidence type="ECO:0000313" key="3">
    <source>
        <dbReference type="EnsemblMetazoa" id="ASIC014365-PA"/>
    </source>
</evidence>
<dbReference type="Proteomes" id="UP000030765">
    <property type="component" value="Unassembled WGS sequence"/>
</dbReference>
<name>A0A084W829_ANOSI</name>
<accession>A0A084W829</accession>
<protein>
    <submittedName>
        <fullName evidence="2 3">Uncharacterized protein</fullName>
    </submittedName>
</protein>
<gene>
    <name evidence="2" type="ORF">ZHAS_00014365</name>
</gene>
<reference evidence="3" key="2">
    <citation type="submission" date="2020-05" db="UniProtKB">
        <authorList>
            <consortium name="EnsemblMetazoa"/>
        </authorList>
    </citation>
    <scope>IDENTIFICATION</scope>
</reference>
<reference evidence="2 4" key="1">
    <citation type="journal article" date="2014" name="BMC Genomics">
        <title>Genome sequence of Anopheles sinensis provides insight into genetics basis of mosquito competence for malaria parasites.</title>
        <authorList>
            <person name="Zhou D."/>
            <person name="Zhang D."/>
            <person name="Ding G."/>
            <person name="Shi L."/>
            <person name="Hou Q."/>
            <person name="Ye Y."/>
            <person name="Xu Y."/>
            <person name="Zhou H."/>
            <person name="Xiong C."/>
            <person name="Li S."/>
            <person name="Yu J."/>
            <person name="Hong S."/>
            <person name="Yu X."/>
            <person name="Zou P."/>
            <person name="Chen C."/>
            <person name="Chang X."/>
            <person name="Wang W."/>
            <person name="Lv Y."/>
            <person name="Sun Y."/>
            <person name="Ma L."/>
            <person name="Shen B."/>
            <person name="Zhu C."/>
        </authorList>
    </citation>
    <scope>NUCLEOTIDE SEQUENCE [LARGE SCALE GENOMIC DNA]</scope>
</reference>
<evidence type="ECO:0000256" key="1">
    <source>
        <dbReference type="SAM" id="MobiDB-lite"/>
    </source>
</evidence>
<feature type="region of interest" description="Disordered" evidence="1">
    <location>
        <begin position="1"/>
        <end position="27"/>
    </location>
</feature>
<keyword evidence="4" id="KW-1185">Reference proteome</keyword>